<organism evidence="2 3">
    <name type="scientific">[Candida] subhashii</name>
    <dbReference type="NCBI Taxonomy" id="561895"/>
    <lineage>
        <taxon>Eukaryota</taxon>
        <taxon>Fungi</taxon>
        <taxon>Dikarya</taxon>
        <taxon>Ascomycota</taxon>
        <taxon>Saccharomycotina</taxon>
        <taxon>Pichiomycetes</taxon>
        <taxon>Debaryomycetaceae</taxon>
        <taxon>Spathaspora</taxon>
    </lineage>
</organism>
<dbReference type="EMBL" id="JAGSYN010000051">
    <property type="protein sequence ID" value="KAG7665291.1"/>
    <property type="molecule type" value="Genomic_DNA"/>
</dbReference>
<reference evidence="2 3" key="1">
    <citation type="journal article" date="2021" name="DNA Res.">
        <title>Genome analysis of Candida subhashii reveals its hybrid nature and dual mitochondrial genome conformations.</title>
        <authorList>
            <person name="Mixao V."/>
            <person name="Hegedusova E."/>
            <person name="Saus E."/>
            <person name="Pryszcz L.P."/>
            <person name="Cillingova A."/>
            <person name="Nosek J."/>
            <person name="Gabaldon T."/>
        </authorList>
    </citation>
    <scope>NUCLEOTIDE SEQUENCE [LARGE SCALE GENOMIC DNA]</scope>
    <source>
        <strain evidence="2 3">CBS 10753</strain>
    </source>
</reference>
<gene>
    <name evidence="2" type="ORF">J8A68_001347</name>
</gene>
<sequence>MPDLFDGFFTKLGTKLNGGKSVQHYGGASQVNTGKFYNYYSSPTNNNYWLPRDQLQQQQQQDVVIPVDKARSSSITSMNDEESGKTSRIGSVSE</sequence>
<dbReference type="OrthoDB" id="4090363at2759"/>
<proteinExistence type="predicted"/>
<dbReference type="Proteomes" id="UP000694255">
    <property type="component" value="Unassembled WGS sequence"/>
</dbReference>
<evidence type="ECO:0000256" key="1">
    <source>
        <dbReference type="SAM" id="MobiDB-lite"/>
    </source>
</evidence>
<evidence type="ECO:0000313" key="2">
    <source>
        <dbReference type="EMBL" id="KAG7665291.1"/>
    </source>
</evidence>
<accession>A0A8J5QRE3</accession>
<feature type="region of interest" description="Disordered" evidence="1">
    <location>
        <begin position="69"/>
        <end position="94"/>
    </location>
</feature>
<protein>
    <submittedName>
        <fullName evidence="2">Uncharacterized protein</fullName>
    </submittedName>
</protein>
<dbReference type="AlphaFoldDB" id="A0A8J5QRE3"/>
<keyword evidence="3" id="KW-1185">Reference proteome</keyword>
<dbReference type="GeneID" id="73468148"/>
<dbReference type="RefSeq" id="XP_049265523.1">
    <property type="nucleotide sequence ID" value="XM_049404992.1"/>
</dbReference>
<name>A0A8J5QRE3_9ASCO</name>
<comment type="caution">
    <text evidence="2">The sequence shown here is derived from an EMBL/GenBank/DDBJ whole genome shotgun (WGS) entry which is preliminary data.</text>
</comment>
<evidence type="ECO:0000313" key="3">
    <source>
        <dbReference type="Proteomes" id="UP000694255"/>
    </source>
</evidence>